<organism evidence="8 9">
    <name type="scientific">Pacificimonas aurantium</name>
    <dbReference type="NCBI Taxonomy" id="1250540"/>
    <lineage>
        <taxon>Bacteria</taxon>
        <taxon>Pseudomonadati</taxon>
        <taxon>Pseudomonadota</taxon>
        <taxon>Alphaproteobacteria</taxon>
        <taxon>Sphingomonadales</taxon>
        <taxon>Sphingosinicellaceae</taxon>
        <taxon>Pacificimonas</taxon>
    </lineage>
</organism>
<evidence type="ECO:0000313" key="8">
    <source>
        <dbReference type="EMBL" id="MBZ6379261.1"/>
    </source>
</evidence>
<dbReference type="SUPFAM" id="SSF52540">
    <property type="entry name" value="P-loop containing nucleoside triphosphate hydrolases"/>
    <property type="match status" value="1"/>
</dbReference>
<evidence type="ECO:0000256" key="5">
    <source>
        <dbReference type="ARBA" id="ARBA00022967"/>
    </source>
</evidence>
<dbReference type="InterPro" id="IPR005895">
    <property type="entry name" value="ABC_transptr_haem_export_CcmA"/>
</dbReference>
<proteinExistence type="predicted"/>
<dbReference type="InterPro" id="IPR003439">
    <property type="entry name" value="ABC_transporter-like_ATP-bd"/>
</dbReference>
<evidence type="ECO:0000259" key="7">
    <source>
        <dbReference type="PROSITE" id="PS50893"/>
    </source>
</evidence>
<keyword evidence="6" id="KW-0472">Membrane</keyword>
<keyword evidence="9" id="KW-1185">Reference proteome</keyword>
<evidence type="ECO:0000256" key="3">
    <source>
        <dbReference type="ARBA" id="ARBA00022748"/>
    </source>
</evidence>
<feature type="domain" description="ABC transporter" evidence="7">
    <location>
        <begin position="6"/>
        <end position="183"/>
    </location>
</feature>
<accession>A0ABS7WLI9</accession>
<keyword evidence="5" id="KW-1278">Translocase</keyword>
<name>A0ABS7WLI9_9SPHN</name>
<dbReference type="PROSITE" id="PS50893">
    <property type="entry name" value="ABC_TRANSPORTER_2"/>
    <property type="match status" value="1"/>
</dbReference>
<dbReference type="EMBL" id="JAGSGB010000002">
    <property type="protein sequence ID" value="MBZ6379261.1"/>
    <property type="molecule type" value="Genomic_DNA"/>
</dbReference>
<dbReference type="PANTHER" id="PTHR43499:SF1">
    <property type="entry name" value="ABC TRANSPORTER I FAMILY MEMBER 1"/>
    <property type="match status" value="1"/>
</dbReference>
<dbReference type="PROSITE" id="PS00211">
    <property type="entry name" value="ABC_TRANSPORTER_1"/>
    <property type="match status" value="1"/>
</dbReference>
<keyword evidence="3" id="KW-0201">Cytochrome c-type biogenesis</keyword>
<evidence type="ECO:0000256" key="2">
    <source>
        <dbReference type="ARBA" id="ARBA00022741"/>
    </source>
</evidence>
<reference evidence="8 9" key="1">
    <citation type="submission" date="2021-04" db="EMBL/GenBank/DDBJ databases">
        <authorList>
            <person name="Pira H."/>
            <person name="Risdian C."/>
            <person name="Wink J."/>
        </authorList>
    </citation>
    <scope>NUCLEOTIDE SEQUENCE [LARGE SCALE GENOMIC DNA]</scope>
    <source>
        <strain evidence="8 9">DSM 107782</strain>
    </source>
</reference>
<dbReference type="Proteomes" id="UP000824621">
    <property type="component" value="Unassembled WGS sequence"/>
</dbReference>
<dbReference type="GO" id="GO:0005524">
    <property type="term" value="F:ATP binding"/>
    <property type="evidence" value="ECO:0007669"/>
    <property type="project" value="UniProtKB-KW"/>
</dbReference>
<evidence type="ECO:0000256" key="1">
    <source>
        <dbReference type="ARBA" id="ARBA00022448"/>
    </source>
</evidence>
<dbReference type="NCBIfam" id="TIGR01189">
    <property type="entry name" value="ccmA"/>
    <property type="match status" value="1"/>
</dbReference>
<dbReference type="SMART" id="SM00382">
    <property type="entry name" value="AAA"/>
    <property type="match status" value="1"/>
</dbReference>
<dbReference type="InterPro" id="IPR027417">
    <property type="entry name" value="P-loop_NTPase"/>
</dbReference>
<dbReference type="Pfam" id="PF00005">
    <property type="entry name" value="ABC_tran"/>
    <property type="match status" value="1"/>
</dbReference>
<sequence length="187" mass="19424">MTAPLLACEGLAAERGSRTLFTEIGVSLAPGEVVRLTGPNGSGKSTLLRILAGLLPPSAGEVRRNGKLSYLGHANGFDAQRSLGAEFRFWGADLAALGRFGLSALVDLPMRSLSQGQQRRAALARLAASGAGIWLLDEPGAGLDDANLSNLDRVIADHAEAGGAALIATHRETRFAESKILDLGARA</sequence>
<evidence type="ECO:0000256" key="6">
    <source>
        <dbReference type="ARBA" id="ARBA00023136"/>
    </source>
</evidence>
<protein>
    <submittedName>
        <fullName evidence="8">Heme ABC exporter ATP-binding protein CcmA</fullName>
    </submittedName>
</protein>
<dbReference type="InterPro" id="IPR017871">
    <property type="entry name" value="ABC_transporter-like_CS"/>
</dbReference>
<keyword evidence="4 8" id="KW-0067">ATP-binding</keyword>
<keyword evidence="2" id="KW-0547">Nucleotide-binding</keyword>
<evidence type="ECO:0000313" key="9">
    <source>
        <dbReference type="Proteomes" id="UP000824621"/>
    </source>
</evidence>
<dbReference type="RefSeq" id="WP_088712300.1">
    <property type="nucleotide sequence ID" value="NZ_JAGSGB010000002.1"/>
</dbReference>
<gene>
    <name evidence="8" type="primary">ccmA</name>
    <name evidence="8" type="ORF">KCN53_11525</name>
</gene>
<keyword evidence="1" id="KW-0813">Transport</keyword>
<comment type="caution">
    <text evidence="8">The sequence shown here is derived from an EMBL/GenBank/DDBJ whole genome shotgun (WGS) entry which is preliminary data.</text>
</comment>
<evidence type="ECO:0000256" key="4">
    <source>
        <dbReference type="ARBA" id="ARBA00022840"/>
    </source>
</evidence>
<dbReference type="InterPro" id="IPR003593">
    <property type="entry name" value="AAA+_ATPase"/>
</dbReference>
<dbReference type="Gene3D" id="3.40.50.300">
    <property type="entry name" value="P-loop containing nucleotide triphosphate hydrolases"/>
    <property type="match status" value="1"/>
</dbReference>
<dbReference type="PANTHER" id="PTHR43499">
    <property type="entry name" value="ABC TRANSPORTER I FAMILY MEMBER 1"/>
    <property type="match status" value="1"/>
</dbReference>